<dbReference type="EMBL" id="JAMTCJ010000002">
    <property type="protein sequence ID" value="MCP2175910.1"/>
    <property type="molecule type" value="Genomic_DNA"/>
</dbReference>
<evidence type="ECO:0000259" key="1">
    <source>
        <dbReference type="PROSITE" id="PS51186"/>
    </source>
</evidence>
<evidence type="ECO:0000313" key="2">
    <source>
        <dbReference type="EMBL" id="MCP2175910.1"/>
    </source>
</evidence>
<gene>
    <name evidence="2" type="ORF">LX13_001729</name>
</gene>
<dbReference type="InterPro" id="IPR013653">
    <property type="entry name" value="GCN5-like_dom"/>
</dbReference>
<comment type="caution">
    <text evidence="2">The sequence shown here is derived from an EMBL/GenBank/DDBJ whole genome shotgun (WGS) entry which is preliminary data.</text>
</comment>
<dbReference type="SUPFAM" id="SSF55729">
    <property type="entry name" value="Acyl-CoA N-acyltransferases (Nat)"/>
    <property type="match status" value="1"/>
</dbReference>
<dbReference type="CDD" id="cd04301">
    <property type="entry name" value="NAT_SF"/>
    <property type="match status" value="1"/>
</dbReference>
<evidence type="ECO:0000313" key="3">
    <source>
        <dbReference type="Proteomes" id="UP001206895"/>
    </source>
</evidence>
<protein>
    <submittedName>
        <fullName evidence="2">FR47-like protein</fullName>
    </submittedName>
</protein>
<dbReference type="InterPro" id="IPR000182">
    <property type="entry name" value="GNAT_dom"/>
</dbReference>
<dbReference type="RefSeq" id="WP_253660946.1">
    <property type="nucleotide sequence ID" value="NZ_BAAAJQ010000001.1"/>
</dbReference>
<dbReference type="Pfam" id="PF08445">
    <property type="entry name" value="FR47"/>
    <property type="match status" value="1"/>
</dbReference>
<dbReference type="Proteomes" id="UP001206895">
    <property type="component" value="Unassembled WGS sequence"/>
</dbReference>
<dbReference type="PROSITE" id="PS51186">
    <property type="entry name" value="GNAT"/>
    <property type="match status" value="1"/>
</dbReference>
<keyword evidence="3" id="KW-1185">Reference proteome</keyword>
<reference evidence="2 3" key="1">
    <citation type="submission" date="2022-06" db="EMBL/GenBank/DDBJ databases">
        <title>Genomic Encyclopedia of Archaeal and Bacterial Type Strains, Phase II (KMG-II): from individual species to whole genera.</title>
        <authorList>
            <person name="Goeker M."/>
        </authorList>
    </citation>
    <scope>NUCLEOTIDE SEQUENCE [LARGE SCALE GENOMIC DNA]</scope>
    <source>
        <strain evidence="2 3">DSM 44693</strain>
    </source>
</reference>
<dbReference type="InterPro" id="IPR016181">
    <property type="entry name" value="Acyl_CoA_acyltransferase"/>
</dbReference>
<sequence length="237" mass="25838">MRDGRHPLDNPVRESLQGHHRHLMRRHGAAITYQSEVSTFTCVEDAESSDDSRWDDLASLLGPGGLADMFSSTAQPPAEWEPVFTLPGLQFVHEGDAPMAADAPAGTELVVLSAVDVPDMLGLFATTRPGPFFPRTHEMGTYLGLRRGGELVAMAGQRLRPPGWTEISAVCTAPDARGHGYAAYLINDLVGRIAARGERSFLHAVEGNRSALELYRRLGFETRASVVFRGFRVPTEA</sequence>
<proteinExistence type="predicted"/>
<dbReference type="Gene3D" id="3.40.630.30">
    <property type="match status" value="1"/>
</dbReference>
<name>A0ABT1HDX8_9NOCA</name>
<feature type="domain" description="N-acetyltransferase" evidence="1">
    <location>
        <begin position="107"/>
        <end position="237"/>
    </location>
</feature>
<accession>A0ABT1HDX8</accession>
<organism evidence="2 3">
    <name type="scientific">Williamsia maris</name>
    <dbReference type="NCBI Taxonomy" id="72806"/>
    <lineage>
        <taxon>Bacteria</taxon>
        <taxon>Bacillati</taxon>
        <taxon>Actinomycetota</taxon>
        <taxon>Actinomycetes</taxon>
        <taxon>Mycobacteriales</taxon>
        <taxon>Nocardiaceae</taxon>
        <taxon>Williamsia</taxon>
    </lineage>
</organism>